<feature type="region of interest" description="Disordered" evidence="1">
    <location>
        <begin position="65"/>
        <end position="85"/>
    </location>
</feature>
<proteinExistence type="predicted"/>
<feature type="region of interest" description="Disordered" evidence="1">
    <location>
        <begin position="104"/>
        <end position="134"/>
    </location>
</feature>
<sequence>MFEKICKQRLTAKEGQKRWYDRRNRDRKTYGQVTATPEELQNPRSYLVESEGAVYRRNRQHLVPTQVHASDQKRPSRRKQNFNLGIGENHRLLSSLDNADADLDVPAVNRDSGGSEVDEPEWRGWPGRPTENKNLTNLRRSSRKMLPPTWMGDY</sequence>
<name>A0ABQ9IPF9_9NEOP</name>
<protein>
    <submittedName>
        <fullName evidence="2">Uncharacterized protein</fullName>
    </submittedName>
</protein>
<organism evidence="2 3">
    <name type="scientific">Dryococelus australis</name>
    <dbReference type="NCBI Taxonomy" id="614101"/>
    <lineage>
        <taxon>Eukaryota</taxon>
        <taxon>Metazoa</taxon>
        <taxon>Ecdysozoa</taxon>
        <taxon>Arthropoda</taxon>
        <taxon>Hexapoda</taxon>
        <taxon>Insecta</taxon>
        <taxon>Pterygota</taxon>
        <taxon>Neoptera</taxon>
        <taxon>Polyneoptera</taxon>
        <taxon>Phasmatodea</taxon>
        <taxon>Verophasmatodea</taxon>
        <taxon>Anareolatae</taxon>
        <taxon>Phasmatidae</taxon>
        <taxon>Eurycanthinae</taxon>
        <taxon>Dryococelus</taxon>
    </lineage>
</organism>
<gene>
    <name evidence="2" type="ORF">PR048_003732</name>
</gene>
<evidence type="ECO:0000313" key="3">
    <source>
        <dbReference type="Proteomes" id="UP001159363"/>
    </source>
</evidence>
<dbReference type="EMBL" id="JARBHB010000001">
    <property type="protein sequence ID" value="KAJ8898372.1"/>
    <property type="molecule type" value="Genomic_DNA"/>
</dbReference>
<accession>A0ABQ9IPF9</accession>
<evidence type="ECO:0000313" key="2">
    <source>
        <dbReference type="EMBL" id="KAJ8898372.1"/>
    </source>
</evidence>
<keyword evidence="3" id="KW-1185">Reference proteome</keyword>
<comment type="caution">
    <text evidence="2">The sequence shown here is derived from an EMBL/GenBank/DDBJ whole genome shotgun (WGS) entry which is preliminary data.</text>
</comment>
<reference evidence="2 3" key="1">
    <citation type="submission" date="2023-02" db="EMBL/GenBank/DDBJ databases">
        <title>LHISI_Scaffold_Assembly.</title>
        <authorList>
            <person name="Stuart O.P."/>
            <person name="Cleave R."/>
            <person name="Magrath M.J.L."/>
            <person name="Mikheyev A.S."/>
        </authorList>
    </citation>
    <scope>NUCLEOTIDE SEQUENCE [LARGE SCALE GENOMIC DNA]</scope>
    <source>
        <strain evidence="2">Daus_M_001</strain>
        <tissue evidence="2">Leg muscle</tissue>
    </source>
</reference>
<feature type="non-terminal residue" evidence="2">
    <location>
        <position position="154"/>
    </location>
</feature>
<dbReference type="Proteomes" id="UP001159363">
    <property type="component" value="Chromosome 1"/>
</dbReference>
<evidence type="ECO:0000256" key="1">
    <source>
        <dbReference type="SAM" id="MobiDB-lite"/>
    </source>
</evidence>